<dbReference type="Proteomes" id="UP000218542">
    <property type="component" value="Unassembled WGS sequence"/>
</dbReference>
<dbReference type="PANTHER" id="PTHR32332:SF20">
    <property type="entry name" value="2-NITROPROPANE DIOXYGENASE-LIKE PROTEIN"/>
    <property type="match status" value="1"/>
</dbReference>
<organism evidence="2 3">
    <name type="scientific">Candidatus Scalindua japonica</name>
    <dbReference type="NCBI Taxonomy" id="1284222"/>
    <lineage>
        <taxon>Bacteria</taxon>
        <taxon>Pseudomonadati</taxon>
        <taxon>Planctomycetota</taxon>
        <taxon>Candidatus Brocadiia</taxon>
        <taxon>Candidatus Brocadiales</taxon>
        <taxon>Candidatus Scalinduaceae</taxon>
        <taxon>Candidatus Scalindua</taxon>
    </lineage>
</organism>
<proteinExistence type="predicted"/>
<gene>
    <name evidence="2" type="ORF">SCALIN_C07_0043</name>
</gene>
<reference evidence="3" key="1">
    <citation type="journal article" date="2017" name="Environ. Microbiol. Rep.">
        <title>Genetic Diversity of Marine Anaerobic Ammonium-Oxidizing Bacteria as Revealed by Genomic and Proteomic Analyses of 'Candidatus Scalindua japonica'.</title>
        <authorList>
            <person name="Oshiki M."/>
            <person name="Mizuto K."/>
            <person name="Kimura Z."/>
            <person name="Kindaichi T."/>
            <person name="Satoh H."/>
            <person name="Okabe S."/>
        </authorList>
    </citation>
    <scope>NUCLEOTIDE SEQUENCE [LARGE SCALE GENOMIC DNA]</scope>
    <source>
        <strain evidence="3">husup-a2</strain>
    </source>
</reference>
<dbReference type="GO" id="GO:0051213">
    <property type="term" value="F:dioxygenase activity"/>
    <property type="evidence" value="ECO:0007669"/>
    <property type="project" value="UniProtKB-KW"/>
</dbReference>
<comment type="caution">
    <text evidence="2">The sequence shown here is derived from an EMBL/GenBank/DDBJ whole genome shotgun (WGS) entry which is preliminary data.</text>
</comment>
<dbReference type="CDD" id="cd04742">
    <property type="entry name" value="NPD_FabD"/>
    <property type="match status" value="1"/>
</dbReference>
<keyword evidence="3" id="KW-1185">Reference proteome</keyword>
<keyword evidence="2" id="KW-0223">Dioxygenase</keyword>
<protein>
    <submittedName>
        <fullName evidence="2">Dioxygenases related to 2-nitropropane dioxygenase</fullName>
    </submittedName>
</protein>
<name>A0A286TWI5_9BACT</name>
<dbReference type="AlphaFoldDB" id="A0A286TWI5"/>
<evidence type="ECO:0000313" key="3">
    <source>
        <dbReference type="Proteomes" id="UP000218542"/>
    </source>
</evidence>
<dbReference type="Gene3D" id="3.20.20.70">
    <property type="entry name" value="Aldolase class I"/>
    <property type="match status" value="1"/>
</dbReference>
<dbReference type="SUPFAM" id="SSF51412">
    <property type="entry name" value="Inosine monophosphate dehydrogenase (IMPDH)"/>
    <property type="match status" value="1"/>
</dbReference>
<feature type="domain" description="[Acyl-carrier-protein] S-malonyltransferase-like inserted helical" evidence="1">
    <location>
        <begin position="342"/>
        <end position="420"/>
    </location>
</feature>
<evidence type="ECO:0000313" key="2">
    <source>
        <dbReference type="EMBL" id="GAX60232.1"/>
    </source>
</evidence>
<dbReference type="Pfam" id="PF03060">
    <property type="entry name" value="NMO"/>
    <property type="match status" value="1"/>
</dbReference>
<evidence type="ECO:0000259" key="1">
    <source>
        <dbReference type="Pfam" id="PF21607"/>
    </source>
</evidence>
<dbReference type="EMBL" id="BAOS01000007">
    <property type="protein sequence ID" value="GAX60232.1"/>
    <property type="molecule type" value="Genomic_DNA"/>
</dbReference>
<dbReference type="Pfam" id="PF21607">
    <property type="entry name" value="FabD_helical_ins"/>
    <property type="match status" value="1"/>
</dbReference>
<dbReference type="InterPro" id="IPR014179">
    <property type="entry name" value="PfaD-like_TIM-barrel"/>
</dbReference>
<dbReference type="InterPro" id="IPR049489">
    <property type="entry name" value="FabD-like_helical_ins"/>
</dbReference>
<dbReference type="NCBIfam" id="TIGR02814">
    <property type="entry name" value="pfaD_fam"/>
    <property type="match status" value="1"/>
</dbReference>
<dbReference type="PANTHER" id="PTHR32332">
    <property type="entry name" value="2-NITROPROPANE DIOXYGENASE"/>
    <property type="match status" value="1"/>
</dbReference>
<sequence length="495" mass="55042">MNIAEMITLQNDKLKGLAKQLTLLSPEGLGSQRFIKEHNLKFAYVVGGMVRGISSVEMITAAAKAGILGFYGTGGCQLDQIQTAILAIKENLPNGEPFGMNLLCNLVSPRLEEQTVDLYLKHGITIIEAAAYLQVTEHLVYYRVKGTRQNEDGSITVPNKIIAKLSRPEVAVQFLSPPPEKLVKILVQSGKITKQEAELSAKIPMASDITAEANSGGHTDNGVAYALIPAIMTMRDGAMEQHGYPEEIRVGAAGGLGTPHAILAAFMMGVDYVVTGSINQCTVEAGISDQVKDLLADMNIQDTEFAPAGDMFELGAKVQVLKKGVFFPARANKLFQLYKFCNSVDEIDAKTKKQIENNYFKRSFDQVYEETKEYFSKIAPLEIEKAEKNPKHKMALIFRWYFYHTTKLAFEGDPENRVDYQVHCSPALGSFNQWVKGSKLEKWRNRHVDEIAEIIMYSAAYLLNVKFLLLQKVKIPKELLRPVISRDGSKIVENN</sequence>
<keyword evidence="2" id="KW-0560">Oxidoreductase</keyword>
<dbReference type="InterPro" id="IPR013785">
    <property type="entry name" value="Aldolase_TIM"/>
</dbReference>
<accession>A0A286TWI5</accession>